<keyword evidence="3" id="KW-1185">Reference proteome</keyword>
<dbReference type="Gene3D" id="3.40.50.1580">
    <property type="entry name" value="Nucleoside phosphorylase domain"/>
    <property type="match status" value="1"/>
</dbReference>
<dbReference type="EC" id="3.2.2.9" evidence="2"/>
<dbReference type="PANTHER" id="PTHR46832">
    <property type="entry name" value="5'-METHYLTHIOADENOSINE/S-ADENOSYLHOMOCYSTEINE NUCLEOSIDASE"/>
    <property type="match status" value="1"/>
</dbReference>
<evidence type="ECO:0000313" key="3">
    <source>
        <dbReference type="Proteomes" id="UP000006804"/>
    </source>
</evidence>
<dbReference type="GO" id="GO:0008930">
    <property type="term" value="F:methylthioadenosine nucleosidase activity"/>
    <property type="evidence" value="ECO:0007669"/>
    <property type="project" value="TreeGrafter"/>
</dbReference>
<keyword evidence="2" id="KW-0326">Glycosidase</keyword>
<name>F7YYG9_9THEM</name>
<evidence type="ECO:0000259" key="1">
    <source>
        <dbReference type="Pfam" id="PF01048"/>
    </source>
</evidence>
<reference evidence="2 3" key="1">
    <citation type="submission" date="2010-11" db="EMBL/GenBank/DDBJ databases">
        <title>The complete genome of Thermotoga thermarum DSM 5069.</title>
        <authorList>
            <consortium name="US DOE Joint Genome Institute (JGI-PGF)"/>
            <person name="Lucas S."/>
            <person name="Copeland A."/>
            <person name="Lapidus A."/>
            <person name="Bruce D."/>
            <person name="Goodwin L."/>
            <person name="Pitluck S."/>
            <person name="Kyrpides N."/>
            <person name="Mavromatis K."/>
            <person name="Ivanova N."/>
            <person name="Zeytun A."/>
            <person name="Brettin T."/>
            <person name="Detter J.C."/>
            <person name="Tapia R."/>
            <person name="Han C."/>
            <person name="Land M."/>
            <person name="Hauser L."/>
            <person name="Markowitz V."/>
            <person name="Cheng J.-F."/>
            <person name="Hugenholtz P."/>
            <person name="Woyke T."/>
            <person name="Wu D."/>
            <person name="Spring S."/>
            <person name="Schroeder M."/>
            <person name="Brambilla E."/>
            <person name="Klenk H.-P."/>
            <person name="Eisen J.A."/>
        </authorList>
    </citation>
    <scope>NUCLEOTIDE SEQUENCE [LARGE SCALE GENOMIC DNA]</scope>
    <source>
        <strain evidence="2 3">DSM 5069</strain>
    </source>
</reference>
<dbReference type="Proteomes" id="UP000006804">
    <property type="component" value="Chromosome"/>
</dbReference>
<dbReference type="InterPro" id="IPR000845">
    <property type="entry name" value="Nucleoside_phosphorylase_d"/>
</dbReference>
<dbReference type="GO" id="GO:0005829">
    <property type="term" value="C:cytosol"/>
    <property type="evidence" value="ECO:0007669"/>
    <property type="project" value="TreeGrafter"/>
</dbReference>
<dbReference type="GO" id="GO:0019284">
    <property type="term" value="P:L-methionine salvage from S-adenosylmethionine"/>
    <property type="evidence" value="ECO:0007669"/>
    <property type="project" value="TreeGrafter"/>
</dbReference>
<dbReference type="STRING" id="688269.Theth_0909"/>
<protein>
    <submittedName>
        <fullName evidence="2">MTA/SAH nucleosidase</fullName>
        <ecNumber evidence="2">3.2.2.9</ecNumber>
    </submittedName>
</protein>
<dbReference type="EMBL" id="CP002351">
    <property type="protein sequence ID" value="AEH50993.1"/>
    <property type="molecule type" value="Genomic_DNA"/>
</dbReference>
<sequence>MIAIVGVLHEEIEPIKNSFQYILEIGEIAKRPFFRGVINGNEIVLTYGCVGKVETAFITQALLDKFNVSGVILLGGAGSLSPEIGIGSIVCGTGYVEYDFSPRIQTDSVLEPSQKCFQKLMESLDCFYGIIASGDKFISSDLEAKKIREQSSALCVDMDSAAAAKVCWQNEKDFVAIKVIVDFAGSKAIEQYIENYHKLCTKPALSVLSFLSENLVICG</sequence>
<gene>
    <name evidence="2" type="ORF">Theth_0909</name>
</gene>
<dbReference type="GO" id="GO:0009116">
    <property type="term" value="P:nucleoside metabolic process"/>
    <property type="evidence" value="ECO:0007669"/>
    <property type="project" value="InterPro"/>
</dbReference>
<dbReference type="PATRIC" id="fig|688269.3.peg.931"/>
<dbReference type="Pfam" id="PF01048">
    <property type="entry name" value="PNP_UDP_1"/>
    <property type="match status" value="1"/>
</dbReference>
<accession>F7YYG9</accession>
<dbReference type="CDD" id="cd09008">
    <property type="entry name" value="MTAN"/>
    <property type="match status" value="1"/>
</dbReference>
<dbReference type="SUPFAM" id="SSF53167">
    <property type="entry name" value="Purine and uridine phosphorylases"/>
    <property type="match status" value="1"/>
</dbReference>
<proteinExistence type="predicted"/>
<dbReference type="KEGG" id="tta:Theth_0909"/>
<dbReference type="HOGENOM" id="CLU_031248_2_1_0"/>
<organism evidence="2 3">
    <name type="scientific">Pseudothermotoga thermarum DSM 5069</name>
    <dbReference type="NCBI Taxonomy" id="688269"/>
    <lineage>
        <taxon>Bacteria</taxon>
        <taxon>Thermotogati</taxon>
        <taxon>Thermotogota</taxon>
        <taxon>Thermotogae</taxon>
        <taxon>Thermotogales</taxon>
        <taxon>Thermotogaceae</taxon>
        <taxon>Pseudothermotoga</taxon>
    </lineage>
</organism>
<dbReference type="AlphaFoldDB" id="F7YYG9"/>
<dbReference type="RefSeq" id="WP_013932213.1">
    <property type="nucleotide sequence ID" value="NC_015707.1"/>
</dbReference>
<dbReference type="OrthoDB" id="44283at2"/>
<dbReference type="eggNOG" id="COG0775">
    <property type="taxonomic scope" value="Bacteria"/>
</dbReference>
<keyword evidence="2" id="KW-0378">Hydrolase</keyword>
<evidence type="ECO:0000313" key="2">
    <source>
        <dbReference type="EMBL" id="AEH50993.1"/>
    </source>
</evidence>
<dbReference type="InterPro" id="IPR035994">
    <property type="entry name" value="Nucleoside_phosphorylase_sf"/>
</dbReference>
<dbReference type="PANTHER" id="PTHR46832:SF1">
    <property type="entry name" value="5'-METHYLTHIOADENOSINE_S-ADENOSYLHOMOCYSTEINE NUCLEOSIDASE"/>
    <property type="match status" value="1"/>
</dbReference>
<dbReference type="GO" id="GO:0008782">
    <property type="term" value="F:adenosylhomocysteine nucleosidase activity"/>
    <property type="evidence" value="ECO:0007669"/>
    <property type="project" value="UniProtKB-EC"/>
</dbReference>
<feature type="domain" description="Nucleoside phosphorylase" evidence="1">
    <location>
        <begin position="2"/>
        <end position="209"/>
    </location>
</feature>